<dbReference type="PATRIC" id="fig|1423769.4.peg.533"/>
<dbReference type="PANTHER" id="PTHR19136:SF81">
    <property type="entry name" value="MOLYBDENUM COFACTOR GUANYLYLTRANSFERASE"/>
    <property type="match status" value="1"/>
</dbReference>
<keyword evidence="1" id="KW-0808">Transferase</keyword>
<dbReference type="PANTHER" id="PTHR19136">
    <property type="entry name" value="MOLYBDENUM COFACTOR GUANYLYLTRANSFERASE"/>
    <property type="match status" value="1"/>
</dbReference>
<dbReference type="AlphaFoldDB" id="A0A0R1QNR1"/>
<dbReference type="Proteomes" id="UP000051790">
    <property type="component" value="Unassembled WGS sequence"/>
</dbReference>
<proteinExistence type="predicted"/>
<dbReference type="InterPro" id="IPR025877">
    <property type="entry name" value="MobA-like_NTP_Trfase"/>
</dbReference>
<evidence type="ECO:0000259" key="2">
    <source>
        <dbReference type="Pfam" id="PF12804"/>
    </source>
</evidence>
<dbReference type="InterPro" id="IPR029044">
    <property type="entry name" value="Nucleotide-diphossugar_trans"/>
</dbReference>
<sequence>MDGLVLAGGTSRRFGKDKALAHFDSAAISNVAHAVLLLKALCQQVYVACNTSNRAAIQQAVATLGATVVTGRDPVVNRGPISGLWSYFATLPRAHVDVLVVACDYQGLDLQTLAPLVAQFGYLCTPQGPRTTCCRLDCAFTTLEAQILKQDWSWEHLLSLAGCPPLRVSTAIQDIDVYQHGTLNARPDPSQPREA</sequence>
<evidence type="ECO:0000313" key="4">
    <source>
        <dbReference type="Proteomes" id="UP000051790"/>
    </source>
</evidence>
<name>A0A0R1QNR1_9LACO</name>
<dbReference type="SUPFAM" id="SSF53448">
    <property type="entry name" value="Nucleotide-diphospho-sugar transferases"/>
    <property type="match status" value="1"/>
</dbReference>
<keyword evidence="4" id="KW-1185">Reference proteome</keyword>
<reference evidence="3 4" key="1">
    <citation type="journal article" date="2015" name="Genome Announc.">
        <title>Expanding the biotechnology potential of lactobacilli through comparative genomics of 213 strains and associated genera.</title>
        <authorList>
            <person name="Sun Z."/>
            <person name="Harris H.M."/>
            <person name="McCann A."/>
            <person name="Guo C."/>
            <person name="Argimon S."/>
            <person name="Zhang W."/>
            <person name="Yang X."/>
            <person name="Jeffery I.B."/>
            <person name="Cooney J.C."/>
            <person name="Kagawa T.F."/>
            <person name="Liu W."/>
            <person name="Song Y."/>
            <person name="Salvetti E."/>
            <person name="Wrobel A."/>
            <person name="Rasinkangas P."/>
            <person name="Parkhill J."/>
            <person name="Rea M.C."/>
            <person name="O'Sullivan O."/>
            <person name="Ritari J."/>
            <person name="Douillard F.P."/>
            <person name="Paul Ross R."/>
            <person name="Yang R."/>
            <person name="Briner A.E."/>
            <person name="Felis G.E."/>
            <person name="de Vos W.M."/>
            <person name="Barrangou R."/>
            <person name="Klaenhammer T.R."/>
            <person name="Caufield P.W."/>
            <person name="Cui Y."/>
            <person name="Zhang H."/>
            <person name="O'Toole P.W."/>
        </authorList>
    </citation>
    <scope>NUCLEOTIDE SEQUENCE [LARGE SCALE GENOMIC DNA]</scope>
    <source>
        <strain evidence="3 4">DSM 13343</strain>
    </source>
</reference>
<feature type="domain" description="MobA-like NTP transferase" evidence="2">
    <location>
        <begin position="3"/>
        <end position="120"/>
    </location>
</feature>
<dbReference type="EMBL" id="AZEU01000112">
    <property type="protein sequence ID" value="KRL46172.1"/>
    <property type="molecule type" value="Genomic_DNA"/>
</dbReference>
<evidence type="ECO:0000313" key="3">
    <source>
        <dbReference type="EMBL" id="KRL46172.1"/>
    </source>
</evidence>
<dbReference type="OrthoDB" id="9788394at2"/>
<comment type="caution">
    <text evidence="3">The sequence shown here is derived from an EMBL/GenBank/DDBJ whole genome shotgun (WGS) entry which is preliminary data.</text>
</comment>
<dbReference type="Pfam" id="PF12804">
    <property type="entry name" value="NTP_transf_3"/>
    <property type="match status" value="1"/>
</dbReference>
<gene>
    <name evidence="3" type="ORF">FD01_GL000501</name>
</gene>
<dbReference type="RefSeq" id="WP_056963195.1">
    <property type="nucleotide sequence ID" value="NZ_AZEU01000112.1"/>
</dbReference>
<protein>
    <recommendedName>
        <fullName evidence="2">MobA-like NTP transferase domain-containing protein</fullName>
    </recommendedName>
</protein>
<accession>A0A0R1QNR1</accession>
<evidence type="ECO:0000256" key="1">
    <source>
        <dbReference type="ARBA" id="ARBA00022679"/>
    </source>
</evidence>
<dbReference type="Gene3D" id="3.90.550.10">
    <property type="entry name" value="Spore Coat Polysaccharide Biosynthesis Protein SpsA, Chain A"/>
    <property type="match status" value="1"/>
</dbReference>
<dbReference type="GO" id="GO:0016779">
    <property type="term" value="F:nucleotidyltransferase activity"/>
    <property type="evidence" value="ECO:0007669"/>
    <property type="project" value="UniProtKB-ARBA"/>
</dbReference>
<organism evidence="3 4">
    <name type="scientific">Lacticaseibacillus manihotivorans DSM 13343 = JCM 12514</name>
    <dbReference type="NCBI Taxonomy" id="1423769"/>
    <lineage>
        <taxon>Bacteria</taxon>
        <taxon>Bacillati</taxon>
        <taxon>Bacillota</taxon>
        <taxon>Bacilli</taxon>
        <taxon>Lactobacillales</taxon>
        <taxon>Lactobacillaceae</taxon>
        <taxon>Lacticaseibacillus</taxon>
    </lineage>
</organism>